<organism evidence="4 5">
    <name type="scientific">Spirosoma utsteinense</name>
    <dbReference type="NCBI Taxonomy" id="2585773"/>
    <lineage>
        <taxon>Bacteria</taxon>
        <taxon>Pseudomonadati</taxon>
        <taxon>Bacteroidota</taxon>
        <taxon>Cytophagia</taxon>
        <taxon>Cytophagales</taxon>
        <taxon>Cytophagaceae</taxon>
        <taxon>Spirosoma</taxon>
    </lineage>
</organism>
<feature type="domain" description="Bacterial surface antigen (D15)" evidence="3">
    <location>
        <begin position="176"/>
        <end position="334"/>
    </location>
</feature>
<reference evidence="4 5" key="1">
    <citation type="submission" date="2019-06" db="EMBL/GenBank/DDBJ databases">
        <title>Spirosoma utsteinense sp. nov. isolated from Antarctic ice-free soils.</title>
        <authorList>
            <person name="Tahon G."/>
        </authorList>
    </citation>
    <scope>NUCLEOTIDE SEQUENCE [LARGE SCALE GENOMIC DNA]</scope>
    <source>
        <strain evidence="4 5">LMG 31447</strain>
    </source>
</reference>
<evidence type="ECO:0000259" key="3">
    <source>
        <dbReference type="Pfam" id="PF01103"/>
    </source>
</evidence>
<evidence type="ECO:0000256" key="2">
    <source>
        <dbReference type="ARBA" id="ARBA00023136"/>
    </source>
</evidence>
<keyword evidence="2" id="KW-0472">Membrane</keyword>
<dbReference type="RefSeq" id="WP_317171274.1">
    <property type="nucleotide sequence ID" value="NZ_VFIA01000009.1"/>
</dbReference>
<dbReference type="Proteomes" id="UP000700732">
    <property type="component" value="Unassembled WGS sequence"/>
</dbReference>
<keyword evidence="5" id="KW-1185">Reference proteome</keyword>
<evidence type="ECO:0000256" key="1">
    <source>
        <dbReference type="ARBA" id="ARBA00004370"/>
    </source>
</evidence>
<name>A0ABR6W614_9BACT</name>
<protein>
    <recommendedName>
        <fullName evidence="3">Bacterial surface antigen (D15) domain-containing protein</fullName>
    </recommendedName>
</protein>
<dbReference type="InterPro" id="IPR000184">
    <property type="entry name" value="Bac_surfAg_D15"/>
</dbReference>
<dbReference type="Gene3D" id="2.40.160.50">
    <property type="entry name" value="membrane protein fhac: a member of the omp85/tpsb transporter family"/>
    <property type="match status" value="1"/>
</dbReference>
<proteinExistence type="predicted"/>
<sequence>MLAQQPTPKYAQRGLGRFIYQTLNDTSSTASSRVLVFPTAGYAPETSLEIGVRAFSLYYAKDDTLVNRLSEIVLYGFVTLRGQFGAQLENAVYSDKNTYYLLGRARYQQFPLLYYGIGPESSPDNPLLVSSSYVQFRQRVLRKVIGNLYAGPEVDLQSLQGVSFARDNRGTTELPLGARGSTTLELGATLVYDNRKNVLNVRKGAFVEVAALRNLLQRNTFDFQRILFDGRLYRPLGNRNRILALQATGMFINGNVPFNSLALLGGENTMRGYYLGRYRDKNLLAAQAELRWLPFSFSRRWGGTLFGGLGAVAPSVSQLQLNQARWAVGGGVRFLFFQKKDVYLRADLGITREGTGVYFSLGEAF</sequence>
<gene>
    <name evidence="4" type="ORF">FH603_1883</name>
</gene>
<dbReference type="EMBL" id="VFIA01000009">
    <property type="protein sequence ID" value="MBC3791382.1"/>
    <property type="molecule type" value="Genomic_DNA"/>
</dbReference>
<dbReference type="Pfam" id="PF01103">
    <property type="entry name" value="Omp85"/>
    <property type="match status" value="1"/>
</dbReference>
<comment type="subcellular location">
    <subcellularLocation>
        <location evidence="1">Membrane</location>
    </subcellularLocation>
</comment>
<evidence type="ECO:0000313" key="5">
    <source>
        <dbReference type="Proteomes" id="UP000700732"/>
    </source>
</evidence>
<evidence type="ECO:0000313" key="4">
    <source>
        <dbReference type="EMBL" id="MBC3791382.1"/>
    </source>
</evidence>
<accession>A0ABR6W614</accession>
<comment type="caution">
    <text evidence="4">The sequence shown here is derived from an EMBL/GenBank/DDBJ whole genome shotgun (WGS) entry which is preliminary data.</text>
</comment>